<keyword evidence="4 7" id="KW-0812">Transmembrane</keyword>
<keyword evidence="3" id="KW-1003">Cell membrane</keyword>
<dbReference type="CDD" id="cd06261">
    <property type="entry name" value="TM_PBP2"/>
    <property type="match status" value="1"/>
</dbReference>
<comment type="subcellular location">
    <subcellularLocation>
        <location evidence="1 7">Cell membrane</location>
        <topology evidence="1 7">Multi-pass membrane protein</topology>
    </subcellularLocation>
</comment>
<dbReference type="Proteomes" id="UP001515100">
    <property type="component" value="Unassembled WGS sequence"/>
</dbReference>
<evidence type="ECO:0000256" key="1">
    <source>
        <dbReference type="ARBA" id="ARBA00004651"/>
    </source>
</evidence>
<evidence type="ECO:0000256" key="2">
    <source>
        <dbReference type="ARBA" id="ARBA00022448"/>
    </source>
</evidence>
<gene>
    <name evidence="9" type="ORF">ESP62_013635</name>
</gene>
<dbReference type="EMBL" id="SDPP02000003">
    <property type="protein sequence ID" value="KAA1376462.1"/>
    <property type="molecule type" value="Genomic_DNA"/>
</dbReference>
<dbReference type="InterPro" id="IPR000515">
    <property type="entry name" value="MetI-like"/>
</dbReference>
<feature type="transmembrane region" description="Helical" evidence="7">
    <location>
        <begin position="239"/>
        <end position="258"/>
    </location>
</feature>
<feature type="transmembrane region" description="Helical" evidence="7">
    <location>
        <begin position="73"/>
        <end position="94"/>
    </location>
</feature>
<evidence type="ECO:0000313" key="9">
    <source>
        <dbReference type="EMBL" id="KAA1376462.1"/>
    </source>
</evidence>
<accession>A0A641ANT3</accession>
<feature type="transmembrane region" description="Helical" evidence="7">
    <location>
        <begin position="178"/>
        <end position="202"/>
    </location>
</feature>
<evidence type="ECO:0000256" key="4">
    <source>
        <dbReference type="ARBA" id="ARBA00022692"/>
    </source>
</evidence>
<dbReference type="PANTHER" id="PTHR43744:SF12">
    <property type="entry name" value="ABC TRANSPORTER PERMEASE PROTEIN MG189-RELATED"/>
    <property type="match status" value="1"/>
</dbReference>
<feature type="domain" description="ABC transmembrane type-1" evidence="8">
    <location>
        <begin position="69"/>
        <end position="258"/>
    </location>
</feature>
<dbReference type="GO" id="GO:0005886">
    <property type="term" value="C:plasma membrane"/>
    <property type="evidence" value="ECO:0007669"/>
    <property type="project" value="UniProtKB-SubCell"/>
</dbReference>
<dbReference type="PANTHER" id="PTHR43744">
    <property type="entry name" value="ABC TRANSPORTER PERMEASE PROTEIN MG189-RELATED-RELATED"/>
    <property type="match status" value="1"/>
</dbReference>
<dbReference type="Gene3D" id="1.10.3720.10">
    <property type="entry name" value="MetI-like"/>
    <property type="match status" value="1"/>
</dbReference>
<keyword evidence="10" id="KW-1185">Reference proteome</keyword>
<dbReference type="Pfam" id="PF00528">
    <property type="entry name" value="BPD_transp_1"/>
    <property type="match status" value="1"/>
</dbReference>
<evidence type="ECO:0000259" key="8">
    <source>
        <dbReference type="PROSITE" id="PS50928"/>
    </source>
</evidence>
<sequence>MRTKNPLMYVGLSAVVLLSVGPLYFMLVMASRVNDEIVALPPPFSLGGELFPNLDRVFGNADVLFGQALLNSLLVASVATVCVVVTSSLAGFAFAKLKFRGRNALLLFVIGTMMVPVQLGLIPLYMLMTKLGLSGGLPSVTLPFVVAGFGVFMMRQFAEQAIPDEMIEAARVDGASTFRIFFSIVFPALRPAAAVLGLLTFMERWNDFLWPYLTLDAEHPTVQVALSRLSSGYYSDQSLIMAGTFIGTLPLVVVFIVFGRQIIGGIMEGGLKA</sequence>
<organism evidence="9 10">
    <name type="scientific">Aeromicrobium fastidiosum</name>
    <dbReference type="NCBI Taxonomy" id="52699"/>
    <lineage>
        <taxon>Bacteria</taxon>
        <taxon>Bacillati</taxon>
        <taxon>Actinomycetota</taxon>
        <taxon>Actinomycetes</taxon>
        <taxon>Propionibacteriales</taxon>
        <taxon>Nocardioidaceae</taxon>
        <taxon>Aeromicrobium</taxon>
    </lineage>
</organism>
<keyword evidence="5 7" id="KW-1133">Transmembrane helix</keyword>
<evidence type="ECO:0000313" key="10">
    <source>
        <dbReference type="Proteomes" id="UP001515100"/>
    </source>
</evidence>
<dbReference type="InterPro" id="IPR035906">
    <property type="entry name" value="MetI-like_sf"/>
</dbReference>
<dbReference type="PROSITE" id="PS50928">
    <property type="entry name" value="ABC_TM1"/>
    <property type="match status" value="1"/>
</dbReference>
<comment type="caution">
    <text evidence="9">The sequence shown here is derived from an EMBL/GenBank/DDBJ whole genome shotgun (WGS) entry which is preliminary data.</text>
</comment>
<evidence type="ECO:0000256" key="6">
    <source>
        <dbReference type="ARBA" id="ARBA00023136"/>
    </source>
</evidence>
<feature type="transmembrane region" description="Helical" evidence="7">
    <location>
        <begin position="106"/>
        <end position="128"/>
    </location>
</feature>
<keyword evidence="6 7" id="KW-0472">Membrane</keyword>
<dbReference type="AlphaFoldDB" id="A0A641ANT3"/>
<name>A0A641ANT3_9ACTN</name>
<evidence type="ECO:0000256" key="3">
    <source>
        <dbReference type="ARBA" id="ARBA00022475"/>
    </source>
</evidence>
<evidence type="ECO:0000256" key="5">
    <source>
        <dbReference type="ARBA" id="ARBA00022989"/>
    </source>
</evidence>
<dbReference type="RefSeq" id="WP_129184545.1">
    <property type="nucleotide sequence ID" value="NZ_JAGIOG010000001.1"/>
</dbReference>
<comment type="similarity">
    <text evidence="7">Belongs to the binding-protein-dependent transport system permease family.</text>
</comment>
<dbReference type="OrthoDB" id="61122at2"/>
<keyword evidence="2 7" id="KW-0813">Transport</keyword>
<reference evidence="9" key="1">
    <citation type="submission" date="2019-09" db="EMBL/GenBank/DDBJ databases">
        <authorList>
            <person name="Li J."/>
        </authorList>
    </citation>
    <scope>NUCLEOTIDE SEQUENCE [LARGE SCALE GENOMIC DNA]</scope>
    <source>
        <strain evidence="9">NRBC 14897</strain>
    </source>
</reference>
<dbReference type="GO" id="GO:0055085">
    <property type="term" value="P:transmembrane transport"/>
    <property type="evidence" value="ECO:0007669"/>
    <property type="project" value="InterPro"/>
</dbReference>
<evidence type="ECO:0000256" key="7">
    <source>
        <dbReference type="RuleBase" id="RU363032"/>
    </source>
</evidence>
<dbReference type="SUPFAM" id="SSF161098">
    <property type="entry name" value="MetI-like"/>
    <property type="match status" value="1"/>
</dbReference>
<feature type="transmembrane region" description="Helical" evidence="7">
    <location>
        <begin position="140"/>
        <end position="158"/>
    </location>
</feature>
<feature type="transmembrane region" description="Helical" evidence="7">
    <location>
        <begin position="7"/>
        <end position="27"/>
    </location>
</feature>
<protein>
    <submittedName>
        <fullName evidence="9">Carbohydrate ABC transporter permease</fullName>
    </submittedName>
</protein>
<proteinExistence type="inferred from homology"/>